<proteinExistence type="predicted"/>
<organism evidence="1 2">
    <name type="scientific">Paralabilibaculum antarcticum</name>
    <dbReference type="NCBI Taxonomy" id="2912572"/>
    <lineage>
        <taxon>Bacteria</taxon>
        <taxon>Pseudomonadati</taxon>
        <taxon>Bacteroidota</taxon>
        <taxon>Bacteroidia</taxon>
        <taxon>Marinilabiliales</taxon>
        <taxon>Marinifilaceae</taxon>
        <taxon>Paralabilibaculum</taxon>
    </lineage>
</organism>
<protein>
    <recommendedName>
        <fullName evidence="3">Outer membrane lipoprotein BamD-like domain-containing protein</fullName>
    </recommendedName>
</protein>
<dbReference type="InterPro" id="IPR011990">
    <property type="entry name" value="TPR-like_helical_dom_sf"/>
</dbReference>
<evidence type="ECO:0008006" key="3">
    <source>
        <dbReference type="Google" id="ProtNLM"/>
    </source>
</evidence>
<reference evidence="1 2" key="1">
    <citation type="submission" date="2022-01" db="EMBL/GenBank/DDBJ databases">
        <title>Labilibaculum sp. nov, a marine bacterium isolated from Antarctica.</title>
        <authorList>
            <person name="Dai W."/>
        </authorList>
    </citation>
    <scope>NUCLEOTIDE SEQUENCE [LARGE SCALE GENOMIC DNA]</scope>
    <source>
        <strain evidence="1 2">DW002</strain>
    </source>
</reference>
<accession>A0ABT5VZU3</accession>
<keyword evidence="2" id="KW-1185">Reference proteome</keyword>
<dbReference type="Proteomes" id="UP001528920">
    <property type="component" value="Unassembled WGS sequence"/>
</dbReference>
<dbReference type="Gene3D" id="1.25.40.10">
    <property type="entry name" value="Tetratricopeptide repeat domain"/>
    <property type="match status" value="1"/>
</dbReference>
<gene>
    <name evidence="1" type="ORF">L3049_19095</name>
</gene>
<dbReference type="EMBL" id="JAKJSC010000008">
    <property type="protein sequence ID" value="MDE5420103.1"/>
    <property type="molecule type" value="Genomic_DNA"/>
</dbReference>
<evidence type="ECO:0000313" key="1">
    <source>
        <dbReference type="EMBL" id="MDE5420103.1"/>
    </source>
</evidence>
<name>A0ABT5VZU3_9BACT</name>
<comment type="caution">
    <text evidence="1">The sequence shown here is derived from an EMBL/GenBank/DDBJ whole genome shotgun (WGS) entry which is preliminary data.</text>
</comment>
<dbReference type="RefSeq" id="WP_275111435.1">
    <property type="nucleotide sequence ID" value="NZ_JAKJSC010000008.1"/>
</dbReference>
<evidence type="ECO:0000313" key="2">
    <source>
        <dbReference type="Proteomes" id="UP001528920"/>
    </source>
</evidence>
<sequence length="136" mass="15507">MEEDADVKADLHYKLAYIKFSKKEYAGMKSNALKAAALRSNWGQPYLLIGKAYAAYSQKYGSTELEKQAVYWVAVDKFKKAKSVDPECAEEARSLINDYSRHFPRTEEAFFEGIKQGDTYKVGAWINESTKARLTE</sequence>